<protein>
    <recommendedName>
        <fullName evidence="2">DUF418 domain-containing protein</fullName>
    </recommendedName>
</protein>
<accession>A0A2A5WC72</accession>
<dbReference type="AlphaFoldDB" id="A0A2A5WC72"/>
<keyword evidence="1" id="KW-1133">Transmembrane helix</keyword>
<evidence type="ECO:0000313" key="3">
    <source>
        <dbReference type="EMBL" id="PDH33951.1"/>
    </source>
</evidence>
<dbReference type="PANTHER" id="PTHR30590:SF2">
    <property type="entry name" value="INNER MEMBRANE PROTEIN"/>
    <property type="match status" value="1"/>
</dbReference>
<dbReference type="Pfam" id="PF04235">
    <property type="entry name" value="DUF418"/>
    <property type="match status" value="1"/>
</dbReference>
<feature type="domain" description="DUF418" evidence="2">
    <location>
        <begin position="273"/>
        <end position="433"/>
    </location>
</feature>
<dbReference type="Proteomes" id="UP000219329">
    <property type="component" value="Unassembled WGS sequence"/>
</dbReference>
<comment type="caution">
    <text evidence="3">The sequence shown here is derived from an EMBL/GenBank/DDBJ whole genome shotgun (WGS) entry which is preliminary data.</text>
</comment>
<dbReference type="PANTHER" id="PTHR30590">
    <property type="entry name" value="INNER MEMBRANE PROTEIN"/>
    <property type="match status" value="1"/>
</dbReference>
<feature type="transmembrane region" description="Helical" evidence="1">
    <location>
        <begin position="76"/>
        <end position="97"/>
    </location>
</feature>
<feature type="transmembrane region" description="Helical" evidence="1">
    <location>
        <begin position="158"/>
        <end position="175"/>
    </location>
</feature>
<name>A0A2A5WC72_9GAMM</name>
<evidence type="ECO:0000259" key="2">
    <source>
        <dbReference type="Pfam" id="PF04235"/>
    </source>
</evidence>
<evidence type="ECO:0000313" key="4">
    <source>
        <dbReference type="Proteomes" id="UP000219329"/>
    </source>
</evidence>
<keyword evidence="1" id="KW-0812">Transmembrane</keyword>
<dbReference type="InterPro" id="IPR052529">
    <property type="entry name" value="Bact_Transport_Assoc"/>
</dbReference>
<organism evidence="3 4">
    <name type="scientific">OM182 bacterium MED-G28</name>
    <dbReference type="NCBI Taxonomy" id="1986256"/>
    <lineage>
        <taxon>Bacteria</taxon>
        <taxon>Pseudomonadati</taxon>
        <taxon>Pseudomonadota</taxon>
        <taxon>Gammaproteobacteria</taxon>
        <taxon>OMG group</taxon>
        <taxon>OM182 clade</taxon>
    </lineage>
</organism>
<dbReference type="InterPro" id="IPR007349">
    <property type="entry name" value="DUF418"/>
</dbReference>
<keyword evidence="1" id="KW-0472">Membrane</keyword>
<reference evidence="3 4" key="1">
    <citation type="submission" date="2017-08" db="EMBL/GenBank/DDBJ databases">
        <title>Fine stratification of microbial communities through a metagenomic profile of the photic zone.</title>
        <authorList>
            <person name="Haro-Moreno J.M."/>
            <person name="Lopez-Perez M."/>
            <person name="De La Torre J."/>
            <person name="Picazo A."/>
            <person name="Camacho A."/>
            <person name="Rodriguez-Valera F."/>
        </authorList>
    </citation>
    <scope>NUCLEOTIDE SEQUENCE [LARGE SCALE GENOMIC DNA]</scope>
    <source>
        <strain evidence="3">MED-G28</strain>
    </source>
</reference>
<dbReference type="EMBL" id="NTJZ01000005">
    <property type="protein sequence ID" value="PDH33951.1"/>
    <property type="molecule type" value="Genomic_DNA"/>
</dbReference>
<gene>
    <name evidence="3" type="ORF">CNF02_06235</name>
</gene>
<feature type="transmembrane region" description="Helical" evidence="1">
    <location>
        <begin position="331"/>
        <end position="353"/>
    </location>
</feature>
<proteinExistence type="predicted"/>
<feature type="transmembrane region" description="Helical" evidence="1">
    <location>
        <begin position="365"/>
        <end position="389"/>
    </location>
</feature>
<feature type="transmembrane region" description="Helical" evidence="1">
    <location>
        <begin position="290"/>
        <end position="311"/>
    </location>
</feature>
<feature type="transmembrane region" description="Helical" evidence="1">
    <location>
        <begin position="34"/>
        <end position="56"/>
    </location>
</feature>
<evidence type="ECO:0000256" key="1">
    <source>
        <dbReference type="SAM" id="Phobius"/>
    </source>
</evidence>
<feature type="transmembrane region" description="Helical" evidence="1">
    <location>
        <begin position="117"/>
        <end position="138"/>
    </location>
</feature>
<sequence>MIESKHPETAGASVNTGPVAEKERIRSIDTLRGLALLGILLLNIITFANPFAAYFDPRVDGADSGLNLAVAMAVDIWFEGSFRAIFSMLFGAGLLIFIDKPSVDANVTKSLYYRRTILLVGFGLFNSYFLLWAGDILYAYGMTGLLLYFFRDFPARKLAQFAALIFLLLSLLHTGQHINGRAIYAEYQTVASLPADSEISADQQQILDTWDLFQRQQFAAPDQITGEIEARQGSYISNFLVTAEINIVFQSVVFLINNLWDVGAMMLLGMAFMKWKILDASRSMSFYLKMTAIGFGVGLTINTWEVVTYVSSGFEPFWAATARPSYDVGRMAMAFGYIGLVMIICKLGILVWLRYALARVGQMALTNYLSQSLICNIIFMGFGFGLFAQLGRVEIYYVVFGVWVFQILFSIYWLKHYRFGPAEWLWRSLTYKKKQPLKIQ</sequence>
<feature type="transmembrane region" description="Helical" evidence="1">
    <location>
        <begin position="395"/>
        <end position="414"/>
    </location>
</feature>